<organism evidence="1 2">
    <name type="scientific">Hyunsoonleella pacifica</name>
    <dbReference type="NCBI Taxonomy" id="1080224"/>
    <lineage>
        <taxon>Bacteria</taxon>
        <taxon>Pseudomonadati</taxon>
        <taxon>Bacteroidota</taxon>
        <taxon>Flavobacteriia</taxon>
        <taxon>Flavobacteriales</taxon>
        <taxon>Flavobacteriaceae</taxon>
    </lineage>
</organism>
<dbReference type="Pfam" id="PF08889">
    <property type="entry name" value="WbqC"/>
    <property type="match status" value="2"/>
</dbReference>
<accession>A0A4Q9FRN3</accession>
<dbReference type="RefSeq" id="WP_130935111.1">
    <property type="nucleotide sequence ID" value="NZ_BMEE01000001.1"/>
</dbReference>
<keyword evidence="2" id="KW-1185">Reference proteome</keyword>
<sequence>MEILIHPTYFPNIAHFVAIAKSKKITFEFADSFVKQTYRNRCYIYGANGKLPLTIPVIYSQKNRQLYKDVKIFSDDKWQLQHWKSLESAYRTSPFFEFYEDELKPLFFEETTFLMDFNLKCFYTICDCLQLEIETSKTKIFEKPLNHKSDFRFLVNAKNEINFGFEHYTQVFANKHGFISNLSILDLLFNEGPNALNYLESQTLAV</sequence>
<reference evidence="1 2" key="1">
    <citation type="journal article" date="2015" name="Int. J. Syst. Evol. Microbiol.">
        <title>Hyunsoonleella pacifica sp. nov., isolated from seawater of South Pacific Gyre.</title>
        <authorList>
            <person name="Gao X."/>
            <person name="Zhang Z."/>
            <person name="Dai X."/>
            <person name="Zhang X.H."/>
        </authorList>
    </citation>
    <scope>NUCLEOTIDE SEQUENCE [LARGE SCALE GENOMIC DNA]</scope>
    <source>
        <strain evidence="1 2">SW033</strain>
    </source>
</reference>
<evidence type="ECO:0000313" key="2">
    <source>
        <dbReference type="Proteomes" id="UP000292372"/>
    </source>
</evidence>
<proteinExistence type="predicted"/>
<dbReference type="OrthoDB" id="1523452at2"/>
<evidence type="ECO:0008006" key="3">
    <source>
        <dbReference type="Google" id="ProtNLM"/>
    </source>
</evidence>
<dbReference type="EMBL" id="SIRS01000001">
    <property type="protein sequence ID" value="TBN18593.1"/>
    <property type="molecule type" value="Genomic_DNA"/>
</dbReference>
<comment type="caution">
    <text evidence="1">The sequence shown here is derived from an EMBL/GenBank/DDBJ whole genome shotgun (WGS) entry which is preliminary data.</text>
</comment>
<name>A0A4Q9FRN3_9FLAO</name>
<dbReference type="AlphaFoldDB" id="A0A4Q9FRN3"/>
<dbReference type="Proteomes" id="UP000292372">
    <property type="component" value="Unassembled WGS sequence"/>
</dbReference>
<protein>
    <recommendedName>
        <fullName evidence="3">WbqC family protein</fullName>
    </recommendedName>
</protein>
<dbReference type="InterPro" id="IPR014985">
    <property type="entry name" value="WbqC"/>
</dbReference>
<evidence type="ECO:0000313" key="1">
    <source>
        <dbReference type="EMBL" id="TBN18593.1"/>
    </source>
</evidence>
<gene>
    <name evidence="1" type="ORF">EYD46_00570</name>
</gene>